<evidence type="ECO:0000256" key="1">
    <source>
        <dbReference type="SAM" id="MobiDB-lite"/>
    </source>
</evidence>
<name>A0A7M2X060_9BACT</name>
<feature type="region of interest" description="Disordered" evidence="1">
    <location>
        <begin position="76"/>
        <end position="97"/>
    </location>
</feature>
<dbReference type="KEGG" id="hbs:IPV69_06745"/>
<accession>A0A7M2X060</accession>
<evidence type="ECO:0000313" key="3">
    <source>
        <dbReference type="EMBL" id="QOV91053.1"/>
    </source>
</evidence>
<organism evidence="3 4">
    <name type="scientific">Humisphaera borealis</name>
    <dbReference type="NCBI Taxonomy" id="2807512"/>
    <lineage>
        <taxon>Bacteria</taxon>
        <taxon>Pseudomonadati</taxon>
        <taxon>Planctomycetota</taxon>
        <taxon>Phycisphaerae</taxon>
        <taxon>Tepidisphaerales</taxon>
        <taxon>Tepidisphaeraceae</taxon>
        <taxon>Humisphaera</taxon>
    </lineage>
</organism>
<evidence type="ECO:0000313" key="4">
    <source>
        <dbReference type="Proteomes" id="UP000593765"/>
    </source>
</evidence>
<dbReference type="Proteomes" id="UP000593765">
    <property type="component" value="Chromosome"/>
</dbReference>
<gene>
    <name evidence="3" type="ORF">IPV69_06745</name>
</gene>
<feature type="chain" id="PRO_5034340743" evidence="2">
    <location>
        <begin position="26"/>
        <end position="225"/>
    </location>
</feature>
<dbReference type="EMBL" id="CP063458">
    <property type="protein sequence ID" value="QOV91053.1"/>
    <property type="molecule type" value="Genomic_DNA"/>
</dbReference>
<reference evidence="3 4" key="1">
    <citation type="submission" date="2020-10" db="EMBL/GenBank/DDBJ databases">
        <title>Wide distribution of Phycisphaera-like planctomycetes from WD2101 soil group in peatlands and genome analysis of the first cultivated representative.</title>
        <authorList>
            <person name="Dedysh S.N."/>
            <person name="Beletsky A.V."/>
            <person name="Ivanova A."/>
            <person name="Kulichevskaya I.S."/>
            <person name="Suzina N.E."/>
            <person name="Philippov D.A."/>
            <person name="Rakitin A.L."/>
            <person name="Mardanov A.V."/>
            <person name="Ravin N.V."/>
        </authorList>
    </citation>
    <scope>NUCLEOTIDE SEQUENCE [LARGE SCALE GENOMIC DNA]</scope>
    <source>
        <strain evidence="3 4">M1803</strain>
    </source>
</reference>
<keyword evidence="2" id="KW-0732">Signal</keyword>
<dbReference type="RefSeq" id="WP_206294162.1">
    <property type="nucleotide sequence ID" value="NZ_CP063458.1"/>
</dbReference>
<feature type="signal peptide" evidence="2">
    <location>
        <begin position="1"/>
        <end position="25"/>
    </location>
</feature>
<evidence type="ECO:0000256" key="2">
    <source>
        <dbReference type="SAM" id="SignalP"/>
    </source>
</evidence>
<dbReference type="AlphaFoldDB" id="A0A7M2X060"/>
<protein>
    <submittedName>
        <fullName evidence="3">Uncharacterized protein</fullName>
    </submittedName>
</protein>
<keyword evidence="4" id="KW-1185">Reference proteome</keyword>
<proteinExistence type="predicted"/>
<sequence>MNQALISRRAFAFYSIGLLAWNRLAGVCAASVVPGTMPKEWPANAAKHQVVIRRDAKGKEQAAAIAAAEAARPSAETLRQAAEAGDRNDAPGLANPKEAKADDKAWWYREQLGIRIPCAITGDAVTYYSELVEKYGKQVVKRYTEPNSRVEYHASVKFHKQFKLADKTFNEVHVVTMKLTFDQNFAATTTEGMHFEKERLVVLDATGRVLHIAGDGPTETAILAM</sequence>